<comment type="catalytic activity">
    <reaction evidence="12">
        <text>D-fructose + ATP = D-fructose 6-phosphate + ADP + H(+)</text>
        <dbReference type="Rhea" id="RHEA:16125"/>
        <dbReference type="ChEBI" id="CHEBI:15378"/>
        <dbReference type="ChEBI" id="CHEBI:30616"/>
        <dbReference type="ChEBI" id="CHEBI:37721"/>
        <dbReference type="ChEBI" id="CHEBI:61527"/>
        <dbReference type="ChEBI" id="CHEBI:456216"/>
        <dbReference type="EC" id="2.7.1.4"/>
    </reaction>
</comment>
<dbReference type="EC" id="2.7.1.4" evidence="11"/>
<dbReference type="InterPro" id="IPR000600">
    <property type="entry name" value="ROK"/>
</dbReference>
<evidence type="ECO:0000256" key="1">
    <source>
        <dbReference type="ARBA" id="ARBA00001946"/>
    </source>
</evidence>
<comment type="similarity">
    <text evidence="2">Belongs to the ROK (NagC/XylR) family.</text>
</comment>
<evidence type="ECO:0000256" key="10">
    <source>
        <dbReference type="ARBA" id="ARBA00023277"/>
    </source>
</evidence>
<dbReference type="GO" id="GO:0008865">
    <property type="term" value="F:fructokinase activity"/>
    <property type="evidence" value="ECO:0007669"/>
    <property type="project" value="UniProtKB-EC"/>
</dbReference>
<sequence>MRLGALEAGGTKMVCSLGNENGDVLERESFPTTTPEETMPLLIGFFKDKGIEALGIGTFGPVDLKKESPSYGYITTTPKLAWQNHPLLPQLRDALGVPCEIDTDVNAAALAEYTWGAAKGMGSCLYVTVGTGIGGGLVIENNLVHGLLHPEFGHMLMRPIPEDIMPEGICPFHTGCLEGLACGPAIEKRWGVSAKELPKDHIAWSIEAGYLAQMCANAVVCLSPEKIILGGGVMAQEHLFPMIRKETGRLLGNYVQHEAVLEGMDGYIVPPGLGINSGVAGALLLARRAVAG</sequence>
<dbReference type="EMBL" id="JACRSO010000004">
    <property type="protein sequence ID" value="MBC8529771.1"/>
    <property type="molecule type" value="Genomic_DNA"/>
</dbReference>
<evidence type="ECO:0000256" key="8">
    <source>
        <dbReference type="ARBA" id="ARBA00022840"/>
    </source>
</evidence>
<dbReference type="Pfam" id="PF00480">
    <property type="entry name" value="ROK"/>
    <property type="match status" value="1"/>
</dbReference>
<reference evidence="13" key="1">
    <citation type="submission" date="2020-08" db="EMBL/GenBank/DDBJ databases">
        <title>Genome public.</title>
        <authorList>
            <person name="Liu C."/>
            <person name="Sun Q."/>
        </authorList>
    </citation>
    <scope>NUCLEOTIDE SEQUENCE</scope>
    <source>
        <strain evidence="13">NSJ-44</strain>
    </source>
</reference>
<keyword evidence="5" id="KW-0547">Nucleotide-binding</keyword>
<evidence type="ECO:0000313" key="14">
    <source>
        <dbReference type="Proteomes" id="UP000654279"/>
    </source>
</evidence>
<name>A0A926D1J7_9FIRM</name>
<gene>
    <name evidence="13" type="ORF">H8699_10055</name>
</gene>
<dbReference type="GO" id="GO:0046872">
    <property type="term" value="F:metal ion binding"/>
    <property type="evidence" value="ECO:0007669"/>
    <property type="project" value="UniProtKB-KW"/>
</dbReference>
<dbReference type="Proteomes" id="UP000654279">
    <property type="component" value="Unassembled WGS sequence"/>
</dbReference>
<keyword evidence="10" id="KW-0119">Carbohydrate metabolism</keyword>
<keyword evidence="7" id="KW-0862">Zinc</keyword>
<dbReference type="FunFam" id="3.30.420.40:FF:000136">
    <property type="entry name" value="Putative fructokinase"/>
    <property type="match status" value="1"/>
</dbReference>
<organism evidence="13 14">
    <name type="scientific">Luoshenia tenuis</name>
    <dbReference type="NCBI Taxonomy" id="2763654"/>
    <lineage>
        <taxon>Bacteria</taxon>
        <taxon>Bacillati</taxon>
        <taxon>Bacillota</taxon>
        <taxon>Clostridia</taxon>
        <taxon>Christensenellales</taxon>
        <taxon>Christensenellaceae</taxon>
        <taxon>Luoshenia</taxon>
    </lineage>
</organism>
<dbReference type="CDD" id="cd24067">
    <property type="entry name" value="ASKHA_NBD_ROK_BsFRK-like"/>
    <property type="match status" value="1"/>
</dbReference>
<dbReference type="AlphaFoldDB" id="A0A926D1J7"/>
<evidence type="ECO:0000256" key="6">
    <source>
        <dbReference type="ARBA" id="ARBA00022777"/>
    </source>
</evidence>
<dbReference type="RefSeq" id="WP_249285586.1">
    <property type="nucleotide sequence ID" value="NZ_JACRSO010000004.1"/>
</dbReference>
<dbReference type="PANTHER" id="PTHR42742">
    <property type="entry name" value="TRANSCRIPTIONAL REPRESSOR MPRA"/>
    <property type="match status" value="1"/>
</dbReference>
<evidence type="ECO:0000256" key="7">
    <source>
        <dbReference type="ARBA" id="ARBA00022833"/>
    </source>
</evidence>
<keyword evidence="9" id="KW-0460">Magnesium</keyword>
<dbReference type="FunFam" id="3.30.420.40:FF:000153">
    <property type="entry name" value="Putative fructokinase"/>
    <property type="match status" value="1"/>
</dbReference>
<protein>
    <recommendedName>
        <fullName evidence="11">fructokinase</fullName>
        <ecNumber evidence="11">2.7.1.4</ecNumber>
    </recommendedName>
</protein>
<dbReference type="PANTHER" id="PTHR42742:SF3">
    <property type="entry name" value="FRUCTOKINASE"/>
    <property type="match status" value="1"/>
</dbReference>
<comment type="caution">
    <text evidence="13">The sequence shown here is derived from an EMBL/GenBank/DDBJ whole genome shotgun (WGS) entry which is preliminary data.</text>
</comment>
<evidence type="ECO:0000256" key="4">
    <source>
        <dbReference type="ARBA" id="ARBA00022723"/>
    </source>
</evidence>
<evidence type="ECO:0000256" key="12">
    <source>
        <dbReference type="ARBA" id="ARBA00048451"/>
    </source>
</evidence>
<dbReference type="GO" id="GO:0005524">
    <property type="term" value="F:ATP binding"/>
    <property type="evidence" value="ECO:0007669"/>
    <property type="project" value="UniProtKB-KW"/>
</dbReference>
<evidence type="ECO:0000256" key="2">
    <source>
        <dbReference type="ARBA" id="ARBA00006479"/>
    </source>
</evidence>
<accession>A0A926D1J7</accession>
<dbReference type="SUPFAM" id="SSF53067">
    <property type="entry name" value="Actin-like ATPase domain"/>
    <property type="match status" value="1"/>
</dbReference>
<evidence type="ECO:0000256" key="5">
    <source>
        <dbReference type="ARBA" id="ARBA00022741"/>
    </source>
</evidence>
<evidence type="ECO:0000313" key="13">
    <source>
        <dbReference type="EMBL" id="MBC8529771.1"/>
    </source>
</evidence>
<keyword evidence="6" id="KW-0418">Kinase</keyword>
<evidence type="ECO:0000256" key="3">
    <source>
        <dbReference type="ARBA" id="ARBA00022679"/>
    </source>
</evidence>
<dbReference type="InterPro" id="IPR049874">
    <property type="entry name" value="ROK_cs"/>
</dbReference>
<keyword evidence="3" id="KW-0808">Transferase</keyword>
<comment type="cofactor">
    <cofactor evidence="1">
        <name>Mg(2+)</name>
        <dbReference type="ChEBI" id="CHEBI:18420"/>
    </cofactor>
</comment>
<dbReference type="Gene3D" id="3.30.420.40">
    <property type="match status" value="2"/>
</dbReference>
<evidence type="ECO:0000256" key="11">
    <source>
        <dbReference type="ARBA" id="ARBA00038887"/>
    </source>
</evidence>
<proteinExistence type="inferred from homology"/>
<evidence type="ECO:0000256" key="9">
    <source>
        <dbReference type="ARBA" id="ARBA00022842"/>
    </source>
</evidence>
<keyword evidence="4" id="KW-0479">Metal-binding</keyword>
<dbReference type="InterPro" id="IPR043129">
    <property type="entry name" value="ATPase_NBD"/>
</dbReference>
<dbReference type="InterPro" id="IPR051804">
    <property type="entry name" value="Carb_Metab_Reg_Kinase/Isom"/>
</dbReference>
<keyword evidence="14" id="KW-1185">Reference proteome</keyword>
<dbReference type="PROSITE" id="PS01125">
    <property type="entry name" value="ROK"/>
    <property type="match status" value="1"/>
</dbReference>
<keyword evidence="8" id="KW-0067">ATP-binding</keyword>